<gene>
    <name evidence="1" type="ORF">SBAD_LOCUS1448</name>
</gene>
<sequence>MCRTRGVSGIVKQLAEIAYTYLAPAPESMEMRVPIDSNSVPMNNQVTMCPGLVTLRRRGSTDGSYGIAKVTHPMGRIIDVPYHRISLTVYLSHTTPVLSIKRECFSEVLATATLLITQTVSIRLEIGLNPAPRRRPLSCVRLVIIL</sequence>
<reference evidence="1 2" key="2">
    <citation type="submission" date="2018-11" db="EMBL/GenBank/DDBJ databases">
        <authorList>
            <consortium name="Pathogen Informatics"/>
        </authorList>
    </citation>
    <scope>NUCLEOTIDE SEQUENCE [LARGE SCALE GENOMIC DNA]</scope>
</reference>
<protein>
    <submittedName>
        <fullName evidence="3">KH_dom_type_1 domain-containing protein</fullName>
    </submittedName>
</protein>
<dbReference type="EMBL" id="UZAM01006829">
    <property type="protein sequence ID" value="VDO94367.1"/>
    <property type="molecule type" value="Genomic_DNA"/>
</dbReference>
<dbReference type="Proteomes" id="UP000270296">
    <property type="component" value="Unassembled WGS sequence"/>
</dbReference>
<organism evidence="3">
    <name type="scientific">Soboliphyme baturini</name>
    <dbReference type="NCBI Taxonomy" id="241478"/>
    <lineage>
        <taxon>Eukaryota</taxon>
        <taxon>Metazoa</taxon>
        <taxon>Ecdysozoa</taxon>
        <taxon>Nematoda</taxon>
        <taxon>Enoplea</taxon>
        <taxon>Dorylaimia</taxon>
        <taxon>Dioctophymatida</taxon>
        <taxon>Dioctophymatoidea</taxon>
        <taxon>Soboliphymatidae</taxon>
        <taxon>Soboliphyme</taxon>
    </lineage>
</organism>
<dbReference type="AlphaFoldDB" id="A0A183ICV4"/>
<name>A0A183ICV4_9BILA</name>
<reference evidence="3" key="1">
    <citation type="submission" date="2016-06" db="UniProtKB">
        <authorList>
            <consortium name="WormBaseParasite"/>
        </authorList>
    </citation>
    <scope>IDENTIFICATION</scope>
</reference>
<proteinExistence type="predicted"/>
<dbReference type="WBParaSite" id="SBAD_0000151001-mRNA-1">
    <property type="protein sequence ID" value="SBAD_0000151001-mRNA-1"/>
    <property type="gene ID" value="SBAD_0000151001"/>
</dbReference>
<accession>A0A183ICV4</accession>
<evidence type="ECO:0000313" key="2">
    <source>
        <dbReference type="Proteomes" id="UP000270296"/>
    </source>
</evidence>
<evidence type="ECO:0000313" key="3">
    <source>
        <dbReference type="WBParaSite" id="SBAD_0000151001-mRNA-1"/>
    </source>
</evidence>
<evidence type="ECO:0000313" key="1">
    <source>
        <dbReference type="EMBL" id="VDO94367.1"/>
    </source>
</evidence>
<keyword evidence="2" id="KW-1185">Reference proteome</keyword>